<evidence type="ECO:0000256" key="9">
    <source>
        <dbReference type="SAM" id="SignalP"/>
    </source>
</evidence>
<dbReference type="RefSeq" id="WP_188645312.1">
    <property type="nucleotide sequence ID" value="NZ_BMKL01000001.1"/>
</dbReference>
<dbReference type="Proteomes" id="UP000619041">
    <property type="component" value="Unassembled WGS sequence"/>
</dbReference>
<accession>A0ABQ1S9X7</accession>
<dbReference type="EMBL" id="BMKL01000001">
    <property type="protein sequence ID" value="GGE03326.1"/>
    <property type="molecule type" value="Genomic_DNA"/>
</dbReference>
<feature type="region of interest" description="Disordered" evidence="8">
    <location>
        <begin position="247"/>
        <end position="266"/>
    </location>
</feature>
<keyword evidence="5" id="KW-0812">Transmembrane</keyword>
<sequence>MISRFYLCIPAISVFLLIRPSAAEAQEDPSGSRPVIETQGVSFSVPNTATSGIDYNTPVTTLTDAIERSYLTDPALMAERSRTRASEYRLVEANGAFGPRADYQLRYGYQWDRADIVSDLFITRSGWSAAASVALSQPIFTFGRLTADRRQAEALLKLQSALAREAEQETVFQVISAYIGVLRDRNALQISEDNRAILGQQFEDTKSRYLAREATVTDLRQVETRMEFAQAQTSIAKGALAATEADFRASTGSPAGDLAPPNPLVVPPRTLEDALRIAENDNPLLAAANAREQASRAVAAGAAAARAPRVDFRGQADLNPVSPYSNERRQTGLSGQVVVSAPLFDGGVLAARVEQARAANDADWHLVDRTRRELAAELNQSWAAWISQEKALADLSAAVDAAQSAYQGALEQQRAGFVTTLDALTLARELLTARSTLNTLQADTYISRARTLRALGLLRVSFLLPDFRNGSAPGHRNGPPLWGVLNPLTPLFRQFDALFPPPVSPRQSRDVTDPLDPASIRTQGEFAERPAD</sequence>
<keyword evidence="11" id="KW-1185">Reference proteome</keyword>
<evidence type="ECO:0000256" key="7">
    <source>
        <dbReference type="ARBA" id="ARBA00023237"/>
    </source>
</evidence>
<dbReference type="Gene3D" id="1.20.1600.10">
    <property type="entry name" value="Outer membrane efflux proteins (OEP)"/>
    <property type="match status" value="1"/>
</dbReference>
<evidence type="ECO:0000256" key="6">
    <source>
        <dbReference type="ARBA" id="ARBA00023136"/>
    </source>
</evidence>
<proteinExistence type="inferred from homology"/>
<organism evidence="10 11">
    <name type="scientific">Tsuneonella deserti</name>
    <dbReference type="NCBI Taxonomy" id="2035528"/>
    <lineage>
        <taxon>Bacteria</taxon>
        <taxon>Pseudomonadati</taxon>
        <taxon>Pseudomonadota</taxon>
        <taxon>Alphaproteobacteria</taxon>
        <taxon>Sphingomonadales</taxon>
        <taxon>Erythrobacteraceae</taxon>
        <taxon>Tsuneonella</taxon>
    </lineage>
</organism>
<reference evidence="11" key="1">
    <citation type="journal article" date="2019" name="Int. J. Syst. Evol. Microbiol.">
        <title>The Global Catalogue of Microorganisms (GCM) 10K type strain sequencing project: providing services to taxonomists for standard genome sequencing and annotation.</title>
        <authorList>
            <consortium name="The Broad Institute Genomics Platform"/>
            <consortium name="The Broad Institute Genome Sequencing Center for Infectious Disease"/>
            <person name="Wu L."/>
            <person name="Ma J."/>
        </authorList>
    </citation>
    <scope>NUCLEOTIDE SEQUENCE [LARGE SCALE GENOMIC DNA]</scope>
    <source>
        <strain evidence="11">CGMCC 1.15959</strain>
    </source>
</reference>
<evidence type="ECO:0000256" key="1">
    <source>
        <dbReference type="ARBA" id="ARBA00004442"/>
    </source>
</evidence>
<comment type="similarity">
    <text evidence="2">Belongs to the outer membrane factor (OMF) (TC 1.B.17) family.</text>
</comment>
<evidence type="ECO:0000256" key="5">
    <source>
        <dbReference type="ARBA" id="ARBA00022692"/>
    </source>
</evidence>
<evidence type="ECO:0000256" key="3">
    <source>
        <dbReference type="ARBA" id="ARBA00022448"/>
    </source>
</evidence>
<evidence type="ECO:0000256" key="8">
    <source>
        <dbReference type="SAM" id="MobiDB-lite"/>
    </source>
</evidence>
<comment type="caution">
    <text evidence="10">The sequence shown here is derived from an EMBL/GenBank/DDBJ whole genome shotgun (WGS) entry which is preliminary data.</text>
</comment>
<dbReference type="PANTHER" id="PTHR30026">
    <property type="entry name" value="OUTER MEMBRANE PROTEIN TOLC"/>
    <property type="match status" value="1"/>
</dbReference>
<keyword evidence="3" id="KW-0813">Transport</keyword>
<keyword evidence="4" id="KW-1134">Transmembrane beta strand</keyword>
<dbReference type="Pfam" id="PF02321">
    <property type="entry name" value="OEP"/>
    <property type="match status" value="2"/>
</dbReference>
<dbReference type="InterPro" id="IPR051906">
    <property type="entry name" value="TolC-like"/>
</dbReference>
<evidence type="ECO:0000256" key="2">
    <source>
        <dbReference type="ARBA" id="ARBA00007613"/>
    </source>
</evidence>
<comment type="subcellular location">
    <subcellularLocation>
        <location evidence="1">Cell outer membrane</location>
    </subcellularLocation>
</comment>
<feature type="signal peptide" evidence="9">
    <location>
        <begin position="1"/>
        <end position="25"/>
    </location>
</feature>
<keyword evidence="6" id="KW-0472">Membrane</keyword>
<feature type="chain" id="PRO_5047482753" description="Outer membrane efflux protein BepC" evidence="9">
    <location>
        <begin position="26"/>
        <end position="532"/>
    </location>
</feature>
<dbReference type="PANTHER" id="PTHR30026:SF22">
    <property type="entry name" value="OUTER MEMBRANE EFFLUX PROTEIN"/>
    <property type="match status" value="1"/>
</dbReference>
<feature type="region of interest" description="Disordered" evidence="8">
    <location>
        <begin position="501"/>
        <end position="532"/>
    </location>
</feature>
<name>A0ABQ1S9X7_9SPHN</name>
<gene>
    <name evidence="10" type="ORF">GCM10011515_23690</name>
</gene>
<evidence type="ECO:0000313" key="11">
    <source>
        <dbReference type="Proteomes" id="UP000619041"/>
    </source>
</evidence>
<keyword evidence="9" id="KW-0732">Signal</keyword>
<dbReference type="InterPro" id="IPR003423">
    <property type="entry name" value="OMP_efflux"/>
</dbReference>
<protein>
    <recommendedName>
        <fullName evidence="12">Outer membrane efflux protein BepC</fullName>
    </recommendedName>
</protein>
<dbReference type="SUPFAM" id="SSF56954">
    <property type="entry name" value="Outer membrane efflux proteins (OEP)"/>
    <property type="match status" value="1"/>
</dbReference>
<keyword evidence="7" id="KW-0998">Cell outer membrane</keyword>
<evidence type="ECO:0008006" key="12">
    <source>
        <dbReference type="Google" id="ProtNLM"/>
    </source>
</evidence>
<evidence type="ECO:0000313" key="10">
    <source>
        <dbReference type="EMBL" id="GGE03326.1"/>
    </source>
</evidence>
<evidence type="ECO:0000256" key="4">
    <source>
        <dbReference type="ARBA" id="ARBA00022452"/>
    </source>
</evidence>